<reference evidence="4" key="1">
    <citation type="submission" date="2016-10" db="EMBL/GenBank/DDBJ databases">
        <authorList>
            <person name="Varghese N."/>
            <person name="Submissions S."/>
        </authorList>
    </citation>
    <scope>NUCLEOTIDE SEQUENCE [LARGE SCALE GENOMIC DNA]</scope>
    <source>
        <strain evidence="4">XBD1002</strain>
    </source>
</reference>
<dbReference type="CDD" id="cd00093">
    <property type="entry name" value="HTH_XRE"/>
    <property type="match status" value="1"/>
</dbReference>
<dbReference type="GO" id="GO:0003677">
    <property type="term" value="F:DNA binding"/>
    <property type="evidence" value="ECO:0007669"/>
    <property type="project" value="InterPro"/>
</dbReference>
<sequence length="298" mass="35239">MTKKEREKIIEENSRIMNLASDLDFPWLKDDIKEVPPEDECTDDDLDYSEDEDNADEYADRYDENEDQSDMPDEEDVNEYLEKNPLDLCYYTFIRRYKNWIEEIKKYCEVFKDRYGVYPNMLTTNRITHGRFEDAFEDYYCKPDAEEYLDLRQKYGLDYDCGTDEDSDEIGECFFHGEGYKLRMMENTCFGSGVVKLTRVHGFLSHEEEHYSLPVGADKEKTSHPVIDMVATGKHLEEVMKEEGVSPKIFARIMGWEKPQAIYRWYYGETLPSIDTLSVLARILNRPIESLLITREIH</sequence>
<organism evidence="3 4">
    <name type="scientific">Treponema bryantii</name>
    <dbReference type="NCBI Taxonomy" id="163"/>
    <lineage>
        <taxon>Bacteria</taxon>
        <taxon>Pseudomonadati</taxon>
        <taxon>Spirochaetota</taxon>
        <taxon>Spirochaetia</taxon>
        <taxon>Spirochaetales</taxon>
        <taxon>Treponemataceae</taxon>
        <taxon>Treponema</taxon>
    </lineage>
</organism>
<dbReference type="InterPro" id="IPR010982">
    <property type="entry name" value="Lambda_DNA-bd_dom_sf"/>
</dbReference>
<evidence type="ECO:0000313" key="4">
    <source>
        <dbReference type="Proteomes" id="UP000182737"/>
    </source>
</evidence>
<name>A0A1I3LTP7_9SPIR</name>
<accession>A0A1I3LTP7</accession>
<dbReference type="PROSITE" id="PS50943">
    <property type="entry name" value="HTH_CROC1"/>
    <property type="match status" value="1"/>
</dbReference>
<dbReference type="Pfam" id="PF01381">
    <property type="entry name" value="HTH_3"/>
    <property type="match status" value="1"/>
</dbReference>
<keyword evidence="4" id="KW-1185">Reference proteome</keyword>
<gene>
    <name evidence="3" type="ORF">SAMN04487775_107191</name>
</gene>
<dbReference type="EMBL" id="FORI01000007">
    <property type="protein sequence ID" value="SFI88154.1"/>
    <property type="molecule type" value="Genomic_DNA"/>
</dbReference>
<dbReference type="RefSeq" id="WP_083425772.1">
    <property type="nucleotide sequence ID" value="NZ_FORI01000007.1"/>
</dbReference>
<evidence type="ECO:0000313" key="3">
    <source>
        <dbReference type="EMBL" id="SFI88154.1"/>
    </source>
</evidence>
<protein>
    <submittedName>
        <fullName evidence="3">Helix-turn-helix</fullName>
    </submittedName>
</protein>
<feature type="compositionally biased region" description="Acidic residues" evidence="1">
    <location>
        <begin position="37"/>
        <end position="75"/>
    </location>
</feature>
<dbReference type="Gene3D" id="1.10.260.40">
    <property type="entry name" value="lambda repressor-like DNA-binding domains"/>
    <property type="match status" value="1"/>
</dbReference>
<feature type="region of interest" description="Disordered" evidence="1">
    <location>
        <begin position="34"/>
        <end position="75"/>
    </location>
</feature>
<feature type="domain" description="HTH cro/C1-type" evidence="2">
    <location>
        <begin position="236"/>
        <end position="291"/>
    </location>
</feature>
<evidence type="ECO:0000259" key="2">
    <source>
        <dbReference type="PROSITE" id="PS50943"/>
    </source>
</evidence>
<proteinExistence type="predicted"/>
<dbReference type="SUPFAM" id="SSF47413">
    <property type="entry name" value="lambda repressor-like DNA-binding domains"/>
    <property type="match status" value="1"/>
</dbReference>
<dbReference type="InterPro" id="IPR001387">
    <property type="entry name" value="Cro/C1-type_HTH"/>
</dbReference>
<evidence type="ECO:0000256" key="1">
    <source>
        <dbReference type="SAM" id="MobiDB-lite"/>
    </source>
</evidence>
<dbReference type="Proteomes" id="UP000182737">
    <property type="component" value="Unassembled WGS sequence"/>
</dbReference>
<dbReference type="AlphaFoldDB" id="A0A1I3LTP7"/>